<sequence>MTCVLVTGMSGVGKSSLLRELARRGHRTVDTDYGDYFETVDGERLWRTDRIDALLTSAPESGSLFVQGTTRNQTLFYPRFEHIVLLSAPAEILIERLAARTDNPYGKDSAELAETLENLETVEPLLREDATLEVVTTVPVARVADIVLTHVL</sequence>
<dbReference type="AlphaFoldDB" id="A0A370GYR7"/>
<keyword evidence="1" id="KW-0808">Transferase</keyword>
<proteinExistence type="predicted"/>
<keyword evidence="2" id="KW-1185">Reference proteome</keyword>
<dbReference type="EMBL" id="QQAZ01000008">
    <property type="protein sequence ID" value="RDI48430.1"/>
    <property type="molecule type" value="Genomic_DNA"/>
</dbReference>
<accession>A0A370GYR7</accession>
<dbReference type="Pfam" id="PF13238">
    <property type="entry name" value="AAA_18"/>
    <property type="match status" value="1"/>
</dbReference>
<dbReference type="Proteomes" id="UP000255355">
    <property type="component" value="Unassembled WGS sequence"/>
</dbReference>
<dbReference type="RefSeq" id="WP_246011476.1">
    <property type="nucleotide sequence ID" value="NZ_QQAZ01000008.1"/>
</dbReference>
<dbReference type="SUPFAM" id="SSF52540">
    <property type="entry name" value="P-loop containing nucleoside triphosphate hydrolases"/>
    <property type="match status" value="1"/>
</dbReference>
<keyword evidence="1" id="KW-0418">Kinase</keyword>
<organism evidence="1 2">
    <name type="scientific">Nocardia mexicana</name>
    <dbReference type="NCBI Taxonomy" id="279262"/>
    <lineage>
        <taxon>Bacteria</taxon>
        <taxon>Bacillati</taxon>
        <taxon>Actinomycetota</taxon>
        <taxon>Actinomycetes</taxon>
        <taxon>Mycobacteriales</taxon>
        <taxon>Nocardiaceae</taxon>
        <taxon>Nocardia</taxon>
    </lineage>
</organism>
<dbReference type="GO" id="GO:0016301">
    <property type="term" value="F:kinase activity"/>
    <property type="evidence" value="ECO:0007669"/>
    <property type="project" value="UniProtKB-KW"/>
</dbReference>
<name>A0A370GYR7_9NOCA</name>
<reference evidence="1 2" key="1">
    <citation type="submission" date="2018-07" db="EMBL/GenBank/DDBJ databases">
        <title>Genomic Encyclopedia of Type Strains, Phase IV (KMG-IV): sequencing the most valuable type-strain genomes for metagenomic binning, comparative biology and taxonomic classification.</title>
        <authorList>
            <person name="Goeker M."/>
        </authorList>
    </citation>
    <scope>NUCLEOTIDE SEQUENCE [LARGE SCALE GENOMIC DNA]</scope>
    <source>
        <strain evidence="1 2">DSM 44952</strain>
    </source>
</reference>
<gene>
    <name evidence="1" type="ORF">DFR68_108263</name>
</gene>
<comment type="caution">
    <text evidence="1">The sequence shown here is derived from an EMBL/GenBank/DDBJ whole genome shotgun (WGS) entry which is preliminary data.</text>
</comment>
<protein>
    <submittedName>
        <fullName evidence="1">Shikimate kinase</fullName>
    </submittedName>
</protein>
<dbReference type="InterPro" id="IPR027417">
    <property type="entry name" value="P-loop_NTPase"/>
</dbReference>
<dbReference type="STRING" id="1210089.GCA_001613165_07049"/>
<evidence type="ECO:0000313" key="2">
    <source>
        <dbReference type="Proteomes" id="UP000255355"/>
    </source>
</evidence>
<dbReference type="Gene3D" id="3.40.50.300">
    <property type="entry name" value="P-loop containing nucleotide triphosphate hydrolases"/>
    <property type="match status" value="1"/>
</dbReference>
<evidence type="ECO:0000313" key="1">
    <source>
        <dbReference type="EMBL" id="RDI48430.1"/>
    </source>
</evidence>